<feature type="domain" description="DUF4143" evidence="1">
    <location>
        <begin position="2"/>
        <end position="49"/>
    </location>
</feature>
<dbReference type="Pfam" id="PF13635">
    <property type="entry name" value="DUF4143"/>
    <property type="match status" value="1"/>
</dbReference>
<dbReference type="AlphaFoldDB" id="A0A3B1DMD6"/>
<evidence type="ECO:0000259" key="1">
    <source>
        <dbReference type="Pfam" id="PF13635"/>
    </source>
</evidence>
<proteinExistence type="predicted"/>
<dbReference type="PANTHER" id="PTHR43566:SF1">
    <property type="entry name" value="AAA+ ATPASE DOMAIN-CONTAINING PROTEIN"/>
    <property type="match status" value="1"/>
</dbReference>
<organism evidence="2">
    <name type="scientific">hydrothermal vent metagenome</name>
    <dbReference type="NCBI Taxonomy" id="652676"/>
    <lineage>
        <taxon>unclassified sequences</taxon>
        <taxon>metagenomes</taxon>
        <taxon>ecological metagenomes</taxon>
    </lineage>
</organism>
<name>A0A3B1DMD6_9ZZZZ</name>
<gene>
    <name evidence="2" type="ORF">MNBD_PLANCTO02-1566</name>
</gene>
<accession>A0A3B1DMD6</accession>
<reference evidence="2" key="1">
    <citation type="submission" date="2018-06" db="EMBL/GenBank/DDBJ databases">
        <authorList>
            <person name="Zhirakovskaya E."/>
        </authorList>
    </citation>
    <scope>NUCLEOTIDE SEQUENCE</scope>
</reference>
<dbReference type="EMBL" id="UOGL01000110">
    <property type="protein sequence ID" value="VAX37234.1"/>
    <property type="molecule type" value="Genomic_DNA"/>
</dbReference>
<dbReference type="PANTHER" id="PTHR43566">
    <property type="entry name" value="CONSERVED PROTEIN"/>
    <property type="match status" value="1"/>
</dbReference>
<protein>
    <recommendedName>
        <fullName evidence="1">DUF4143 domain-containing protein</fullName>
    </recommendedName>
</protein>
<dbReference type="InterPro" id="IPR025420">
    <property type="entry name" value="DUF4143"/>
</dbReference>
<evidence type="ECO:0000313" key="2">
    <source>
        <dbReference type="EMBL" id="VAX37234.1"/>
    </source>
</evidence>
<sequence>MYAENLVFNALRKWKGMIQLDYYRENNQEVDFIVQVTPSKYIPIEVKYRNQWSRSDLKGIDYFRSKHKRYMGIVVTKMREDFGVIELKTGSCFRIPLLCFLLLFD</sequence>